<dbReference type="Pfam" id="PF02518">
    <property type="entry name" value="HATPase_c"/>
    <property type="match status" value="1"/>
</dbReference>
<dbReference type="PANTHER" id="PTHR43047:SF72">
    <property type="entry name" value="OSMOSENSING HISTIDINE PROTEIN KINASE SLN1"/>
    <property type="match status" value="1"/>
</dbReference>
<dbReference type="InterPro" id="IPR004358">
    <property type="entry name" value="Sig_transdc_His_kin-like_C"/>
</dbReference>
<dbReference type="CDD" id="cd00075">
    <property type="entry name" value="HATPase"/>
    <property type="match status" value="1"/>
</dbReference>
<feature type="coiled-coil region" evidence="6">
    <location>
        <begin position="418"/>
        <end position="445"/>
    </location>
</feature>
<evidence type="ECO:0000259" key="8">
    <source>
        <dbReference type="PROSITE" id="PS50109"/>
    </source>
</evidence>
<evidence type="ECO:0000256" key="4">
    <source>
        <dbReference type="ARBA" id="ARBA00022679"/>
    </source>
</evidence>
<evidence type="ECO:0000256" key="7">
    <source>
        <dbReference type="SAM" id="Phobius"/>
    </source>
</evidence>
<evidence type="ECO:0000313" key="10">
    <source>
        <dbReference type="Proteomes" id="UP000239872"/>
    </source>
</evidence>
<dbReference type="InterPro" id="IPR003594">
    <property type="entry name" value="HATPase_dom"/>
</dbReference>
<keyword evidence="10" id="KW-1185">Reference proteome</keyword>
<dbReference type="Gene3D" id="1.25.40.10">
    <property type="entry name" value="Tetratricopeptide repeat domain"/>
    <property type="match status" value="2"/>
</dbReference>
<keyword evidence="7" id="KW-0812">Transmembrane</keyword>
<keyword evidence="7" id="KW-0472">Membrane</keyword>
<evidence type="ECO:0000256" key="2">
    <source>
        <dbReference type="ARBA" id="ARBA00012438"/>
    </source>
</evidence>
<dbReference type="InterPro" id="IPR036890">
    <property type="entry name" value="HATPase_C_sf"/>
</dbReference>
<evidence type="ECO:0000256" key="3">
    <source>
        <dbReference type="ARBA" id="ARBA00022553"/>
    </source>
</evidence>
<gene>
    <name evidence="9" type="ORF">CJD36_014000</name>
</gene>
<dbReference type="Proteomes" id="UP000239872">
    <property type="component" value="Unassembled WGS sequence"/>
</dbReference>
<keyword evidence="4" id="KW-0808">Transferase</keyword>
<dbReference type="Gene3D" id="1.10.287.130">
    <property type="match status" value="1"/>
</dbReference>
<proteinExistence type="predicted"/>
<keyword evidence="5" id="KW-0418">Kinase</keyword>
<dbReference type="FunFam" id="3.30.565.10:FF:000006">
    <property type="entry name" value="Sensor histidine kinase WalK"/>
    <property type="match status" value="1"/>
</dbReference>
<dbReference type="PANTHER" id="PTHR43047">
    <property type="entry name" value="TWO-COMPONENT HISTIDINE PROTEIN KINASE"/>
    <property type="match status" value="1"/>
</dbReference>
<dbReference type="OrthoDB" id="9810447at2"/>
<protein>
    <recommendedName>
        <fullName evidence="2">histidine kinase</fullName>
        <ecNumber evidence="2">2.7.13.3</ecNumber>
    </recommendedName>
</protein>
<dbReference type="GO" id="GO:0009927">
    <property type="term" value="F:histidine phosphotransfer kinase activity"/>
    <property type="evidence" value="ECO:0007669"/>
    <property type="project" value="TreeGrafter"/>
</dbReference>
<dbReference type="GO" id="GO:0000155">
    <property type="term" value="F:phosphorelay sensor kinase activity"/>
    <property type="evidence" value="ECO:0007669"/>
    <property type="project" value="InterPro"/>
</dbReference>
<dbReference type="InterPro" id="IPR019734">
    <property type="entry name" value="TPR_rpt"/>
</dbReference>
<dbReference type="PROSITE" id="PS50109">
    <property type="entry name" value="HIS_KIN"/>
    <property type="match status" value="1"/>
</dbReference>
<dbReference type="EMBL" id="PPSL01000003">
    <property type="protein sequence ID" value="PQJ11077.1"/>
    <property type="molecule type" value="Genomic_DNA"/>
</dbReference>
<comment type="catalytic activity">
    <reaction evidence="1">
        <text>ATP + protein L-histidine = ADP + protein N-phospho-L-histidine.</text>
        <dbReference type="EC" id="2.7.13.3"/>
    </reaction>
</comment>
<feature type="transmembrane region" description="Helical" evidence="7">
    <location>
        <begin position="388"/>
        <end position="408"/>
    </location>
</feature>
<name>A0A2S7SWT8_9BACT</name>
<dbReference type="AlphaFoldDB" id="A0A2S7SWT8"/>
<comment type="caution">
    <text evidence="9">The sequence shown here is derived from an EMBL/GenBank/DDBJ whole genome shotgun (WGS) entry which is preliminary data.</text>
</comment>
<organism evidence="9 10">
    <name type="scientific">Flavipsychrobacter stenotrophus</name>
    <dbReference type="NCBI Taxonomy" id="2077091"/>
    <lineage>
        <taxon>Bacteria</taxon>
        <taxon>Pseudomonadati</taxon>
        <taxon>Bacteroidota</taxon>
        <taxon>Chitinophagia</taxon>
        <taxon>Chitinophagales</taxon>
        <taxon>Chitinophagaceae</taxon>
        <taxon>Flavipsychrobacter</taxon>
    </lineage>
</organism>
<dbReference type="EC" id="2.7.13.3" evidence="2"/>
<feature type="domain" description="Histidine kinase" evidence="8">
    <location>
        <begin position="455"/>
        <end position="672"/>
    </location>
</feature>
<dbReference type="InterPro" id="IPR005467">
    <property type="entry name" value="His_kinase_dom"/>
</dbReference>
<dbReference type="InterPro" id="IPR036097">
    <property type="entry name" value="HisK_dim/P_sf"/>
</dbReference>
<reference evidence="9 10" key="1">
    <citation type="submission" date="2018-01" db="EMBL/GenBank/DDBJ databases">
        <title>A novel member of the phylum Bacteroidetes isolated from glacier ice.</title>
        <authorList>
            <person name="Liu Q."/>
            <person name="Xin Y.-H."/>
        </authorList>
    </citation>
    <scope>NUCLEOTIDE SEQUENCE [LARGE SCALE GENOMIC DNA]</scope>
    <source>
        <strain evidence="9 10">RB1R16</strain>
    </source>
</reference>
<dbReference type="SUPFAM" id="SSF48452">
    <property type="entry name" value="TPR-like"/>
    <property type="match status" value="1"/>
</dbReference>
<dbReference type="SUPFAM" id="SSF47384">
    <property type="entry name" value="Homodimeric domain of signal transducing histidine kinase"/>
    <property type="match status" value="1"/>
</dbReference>
<dbReference type="SMART" id="SM00028">
    <property type="entry name" value="TPR"/>
    <property type="match status" value="4"/>
</dbReference>
<evidence type="ECO:0000256" key="1">
    <source>
        <dbReference type="ARBA" id="ARBA00000085"/>
    </source>
</evidence>
<dbReference type="CDD" id="cd00082">
    <property type="entry name" value="HisKA"/>
    <property type="match status" value="1"/>
</dbReference>
<dbReference type="SMART" id="SM00388">
    <property type="entry name" value="HisKA"/>
    <property type="match status" value="1"/>
</dbReference>
<keyword evidence="6" id="KW-0175">Coiled coil</keyword>
<dbReference type="SUPFAM" id="SSF55874">
    <property type="entry name" value="ATPase domain of HSP90 chaperone/DNA topoisomerase II/histidine kinase"/>
    <property type="match status" value="1"/>
</dbReference>
<dbReference type="Pfam" id="PF13181">
    <property type="entry name" value="TPR_8"/>
    <property type="match status" value="1"/>
</dbReference>
<sequence length="675" mass="76691">MLTLASCHLKDDHAATANISMDSAVIRADRMHDSGNKVAAAEYISNVHAHAGKLSVADEMKYVTYCNILYMDLGYYEKSIDLADSMLGILERNGLNKNPKMYMEIYNLKADALMAKGLYSEAYDYYYKAKVLAQTNADSCSFTIYNHSLGIVLYRQQKYLEAAQYFKQSFNQALYCNPDFSNFYLKQELLDDIGLCYGKLNMTDSAVLYYSKALKFIRENIDKFPGKPAKAFESAEAVVWGNMADVYIAAGRYDSAKTLLSNSIKVNLQKDYTNSDAELSQIKLANIYLETKQLPELKILLEDIRAELDTIPSRVVEIKWNWVASKYYEQRGDSVKAYKHLVDYINKNDSFIERNKALMSSDIEGRLKNQERQYQIFSLQKNKKQDEMWLVIALVIIVMAVIIIFLVLRYSSRVSKDMRSLTALNEKVNEKQQQLEIALKEVEFRDKDKSRILRSVAHDVMSPISAISALTDILIGDSADRPEEELEMLRLINEACNNSLNLSKDILEAAETIAPGNMHKEMTDVNKLVISCVELLNARAHVKQQNITVVSYDENIQAFIHKDKIWRVFNNLIVNAIKFSYENTTIAVKISKVADNVVVSINDTGMGIPEKNKHHIFDMFTESKMYGTCGEKPHGIGLAISLQVVRAHDGEIWFESVEGRGTTFYVSLPLKVTNS</sequence>
<dbReference type="PRINTS" id="PR00344">
    <property type="entry name" value="BCTRLSENSOR"/>
</dbReference>
<evidence type="ECO:0000256" key="6">
    <source>
        <dbReference type="SAM" id="Coils"/>
    </source>
</evidence>
<dbReference type="GO" id="GO:0005886">
    <property type="term" value="C:plasma membrane"/>
    <property type="evidence" value="ECO:0007669"/>
    <property type="project" value="TreeGrafter"/>
</dbReference>
<evidence type="ECO:0000313" key="9">
    <source>
        <dbReference type="EMBL" id="PQJ11077.1"/>
    </source>
</evidence>
<dbReference type="RefSeq" id="WP_105039805.1">
    <property type="nucleotide sequence ID" value="NZ_PPSL01000003.1"/>
</dbReference>
<dbReference type="InterPro" id="IPR011990">
    <property type="entry name" value="TPR-like_helical_dom_sf"/>
</dbReference>
<keyword evidence="3" id="KW-0597">Phosphoprotein</keyword>
<accession>A0A2S7SWT8</accession>
<dbReference type="SMART" id="SM00387">
    <property type="entry name" value="HATPase_c"/>
    <property type="match status" value="1"/>
</dbReference>
<dbReference type="Gene3D" id="3.30.565.10">
    <property type="entry name" value="Histidine kinase-like ATPase, C-terminal domain"/>
    <property type="match status" value="1"/>
</dbReference>
<evidence type="ECO:0000256" key="5">
    <source>
        <dbReference type="ARBA" id="ARBA00022777"/>
    </source>
</evidence>
<dbReference type="InterPro" id="IPR003661">
    <property type="entry name" value="HisK_dim/P_dom"/>
</dbReference>
<keyword evidence="7" id="KW-1133">Transmembrane helix</keyword>